<dbReference type="SUPFAM" id="SSF53335">
    <property type="entry name" value="S-adenosyl-L-methionine-dependent methyltransferases"/>
    <property type="match status" value="1"/>
</dbReference>
<dbReference type="PANTHER" id="PTHR21485">
    <property type="entry name" value="HAD SUPERFAMILY MEMBERS CMAS AND KDSC"/>
    <property type="match status" value="1"/>
</dbReference>
<name>A0A098EE69_9ZZZZ</name>
<dbReference type="Gene3D" id="3.40.50.150">
    <property type="entry name" value="Vaccinia Virus protein VP39"/>
    <property type="match status" value="1"/>
</dbReference>
<dbReference type="Pfam" id="PF13489">
    <property type="entry name" value="Methyltransf_23"/>
    <property type="match status" value="1"/>
</dbReference>
<dbReference type="CDD" id="cd02513">
    <property type="entry name" value="CMP-NeuAc_Synthase"/>
    <property type="match status" value="1"/>
</dbReference>
<gene>
    <name evidence="1" type="ORF">MSIBF_A50003</name>
</gene>
<dbReference type="InterPro" id="IPR050793">
    <property type="entry name" value="CMP-NeuNAc_synthase"/>
</dbReference>
<reference evidence="1" key="1">
    <citation type="submission" date="2014-09" db="EMBL/GenBank/DDBJ databases">
        <authorList>
            <person name="Probst J Alexander"/>
        </authorList>
    </citation>
    <scope>NUCLEOTIDE SEQUENCE</scope>
</reference>
<dbReference type="InterPro" id="IPR003329">
    <property type="entry name" value="Cytidylyl_trans"/>
</dbReference>
<dbReference type="AlphaFoldDB" id="A0A098EE69"/>
<proteinExistence type="predicted"/>
<dbReference type="Pfam" id="PF02348">
    <property type="entry name" value="CTP_transf_3"/>
    <property type="match status" value="1"/>
</dbReference>
<dbReference type="CDD" id="cd02440">
    <property type="entry name" value="AdoMet_MTases"/>
    <property type="match status" value="1"/>
</dbReference>
<dbReference type="InterPro" id="IPR029063">
    <property type="entry name" value="SAM-dependent_MTases_sf"/>
</dbReference>
<protein>
    <recommendedName>
        <fullName evidence="2">N-acylneuraminate cytidylyltransferase</fullName>
    </recommendedName>
</protein>
<dbReference type="SUPFAM" id="SSF53448">
    <property type="entry name" value="Nucleotide-diphospho-sugar transferases"/>
    <property type="match status" value="1"/>
</dbReference>
<dbReference type="PANTHER" id="PTHR21485:SF6">
    <property type="entry name" value="N-ACYLNEURAMINATE CYTIDYLYLTRANSFERASE-RELATED"/>
    <property type="match status" value="1"/>
</dbReference>
<evidence type="ECO:0000313" key="1">
    <source>
        <dbReference type="EMBL" id="CEG13784.1"/>
    </source>
</evidence>
<accession>A0A098EE69</accession>
<evidence type="ECO:0008006" key="2">
    <source>
        <dbReference type="Google" id="ProtNLM"/>
    </source>
</evidence>
<dbReference type="EMBL" id="CCXY01000413">
    <property type="protein sequence ID" value="CEG13784.1"/>
    <property type="molecule type" value="Genomic_DNA"/>
</dbReference>
<dbReference type="GO" id="GO:0008781">
    <property type="term" value="F:N-acylneuraminate cytidylyltransferase activity"/>
    <property type="evidence" value="ECO:0007669"/>
    <property type="project" value="TreeGrafter"/>
</dbReference>
<sequence length="535" mass="62009">MKILCLILARGGSKRISKKNIKNLGRNPLIVYTIECAQKSKHINRIIVSTDSEEIAKVSMEFGAEVPFRRPFEISQADSTELDAFKHALSWLKKNEEYVPDLIVKLFPTSPFRKSETVDKAIELLLKHPEVDSVRSVRLCSEHPHKMWTIGDNGNLKSFVPLDQKLPEAHTLSYQLLPKVYIQNASIDVTKPSNIWEKNSIIGKNILPLIMNEYESIDINTQIDFDLAEMVLEQNIFKSDASLINEDLESYTKYMDFYVNECIVCGGKNTNIWAEYGSFKAVQCSYCKMIWINPMVNYKGVEKYYQDYIGMRFENKDLTEKRRVQYEIDRGYIEEHIKSGKILDVGCSGGFFLEVLNSKFDKYGLEIDRDAVEFARKNCSFGNNVFAIELSKAPFKNESFDLIIMRGCIEHLHDPLSAVEKVSQLLKKGGYFYVAATPNVESFSADFYRERWNQFHPIRHLYYFSVKTLPLLCEKYNLKLLSYRLPYLETPYCSVENDIKRVAADIKLKSKNLADKIYRSQAFWENMMNLVFVKQ</sequence>
<dbReference type="InterPro" id="IPR029044">
    <property type="entry name" value="Nucleotide-diphossugar_trans"/>
</dbReference>
<dbReference type="Gene3D" id="3.90.550.10">
    <property type="entry name" value="Spore Coat Polysaccharide Biosynthesis Protein SpsA, Chain A"/>
    <property type="match status" value="1"/>
</dbReference>
<organism evidence="1">
    <name type="scientific">groundwater metagenome</name>
    <dbReference type="NCBI Taxonomy" id="717931"/>
    <lineage>
        <taxon>unclassified sequences</taxon>
        <taxon>metagenomes</taxon>
        <taxon>ecological metagenomes</taxon>
    </lineage>
</organism>